<organism evidence="2 3">
    <name type="scientific">Vibrio sinensis</name>
    <dbReference type="NCBI Taxonomy" id="2302434"/>
    <lineage>
        <taxon>Bacteria</taxon>
        <taxon>Pseudomonadati</taxon>
        <taxon>Pseudomonadota</taxon>
        <taxon>Gammaproteobacteria</taxon>
        <taxon>Vibrionales</taxon>
        <taxon>Vibrionaceae</taxon>
        <taxon>Vibrio</taxon>
    </lineage>
</organism>
<keyword evidence="1" id="KW-0812">Transmembrane</keyword>
<evidence type="ECO:0000313" key="2">
    <source>
        <dbReference type="EMBL" id="RJX65276.1"/>
    </source>
</evidence>
<keyword evidence="1" id="KW-0472">Membrane</keyword>
<keyword evidence="3" id="KW-1185">Reference proteome</keyword>
<comment type="caution">
    <text evidence="2">The sequence shown here is derived from an EMBL/GenBank/DDBJ whole genome shotgun (WGS) entry which is preliminary data.</text>
</comment>
<name>A0A3A6QV43_9VIBR</name>
<accession>A0A3A6QV43</accession>
<dbReference type="Proteomes" id="UP000273252">
    <property type="component" value="Unassembled WGS sequence"/>
</dbReference>
<feature type="transmembrane region" description="Helical" evidence="1">
    <location>
        <begin position="43"/>
        <end position="72"/>
    </location>
</feature>
<keyword evidence="1" id="KW-1133">Transmembrane helix</keyword>
<feature type="transmembrane region" description="Helical" evidence="1">
    <location>
        <begin position="6"/>
        <end position="22"/>
    </location>
</feature>
<reference evidence="2 3" key="1">
    <citation type="submission" date="2018-08" db="EMBL/GenBank/DDBJ databases">
        <title>Vibrio isolated from the Eastern China Marginal Seas.</title>
        <authorList>
            <person name="Li Y."/>
        </authorList>
    </citation>
    <scope>NUCLEOTIDE SEQUENCE [LARGE SCALE GENOMIC DNA]</scope>
    <source>
        <strain evidence="2 3">BEI233</strain>
    </source>
</reference>
<proteinExistence type="predicted"/>
<dbReference type="AlphaFoldDB" id="A0A3A6QV43"/>
<protein>
    <submittedName>
        <fullName evidence="2">Uncharacterized protein</fullName>
    </submittedName>
</protein>
<sequence length="80" mass="9639">MIVDNGYQFAVWIFFILPLFFYDYDYISIVCFVGNIKFLYNRLFFNVIFVRPAVFVSGGFWIVLFLLLRAWLFVSFCFKS</sequence>
<gene>
    <name evidence="2" type="ORF">DZ860_21990</name>
</gene>
<evidence type="ECO:0000256" key="1">
    <source>
        <dbReference type="SAM" id="Phobius"/>
    </source>
</evidence>
<dbReference type="EMBL" id="QVMU01000036">
    <property type="protein sequence ID" value="RJX65276.1"/>
    <property type="molecule type" value="Genomic_DNA"/>
</dbReference>
<evidence type="ECO:0000313" key="3">
    <source>
        <dbReference type="Proteomes" id="UP000273252"/>
    </source>
</evidence>